<dbReference type="InterPro" id="IPR018604">
    <property type="entry name" value="YycI-like"/>
</dbReference>
<evidence type="ECO:0000313" key="4">
    <source>
        <dbReference type="EMBL" id="MDV2620927.1"/>
    </source>
</evidence>
<organism evidence="4 5">
    <name type="scientific">Pediococcus acidilactici</name>
    <dbReference type="NCBI Taxonomy" id="1254"/>
    <lineage>
        <taxon>Bacteria</taxon>
        <taxon>Bacillati</taxon>
        <taxon>Bacillota</taxon>
        <taxon>Bacilli</taxon>
        <taxon>Lactobacillales</taxon>
        <taxon>Lactobacillaceae</taxon>
        <taxon>Pediococcus</taxon>
        <taxon>Pediococcus acidilactici group</taxon>
    </lineage>
</organism>
<keyword evidence="2" id="KW-0472">Membrane</keyword>
<reference evidence="4" key="1">
    <citation type="journal article" date="2023" name="PeerJ">
        <title>Selection and evaluation of lactic acid bacteria from chicken feces in Thailand as potential probiotics.</title>
        <authorList>
            <person name="Khurajog B."/>
            <person name="Disastra Y."/>
            <person name="Lawwyne L.D."/>
            <person name="Sirichokchatchawan W."/>
            <person name="Niyomtham W."/>
            <person name="Yindee J."/>
            <person name="Hampson D.J."/>
            <person name="Prapasarakul N."/>
        </authorList>
    </citation>
    <scope>NUCLEOTIDE SEQUENCE</scope>
    <source>
        <strain evidence="4">BF9</strain>
    </source>
</reference>
<evidence type="ECO:0000256" key="2">
    <source>
        <dbReference type="SAM" id="Phobius"/>
    </source>
</evidence>
<evidence type="ECO:0000313" key="5">
    <source>
        <dbReference type="Proteomes" id="UP001280897"/>
    </source>
</evidence>
<dbReference type="AlphaFoldDB" id="A0AAW8YFA1"/>
<sequence length="304" mass="33928">MDFRRIEVIFIVVFAILNAYLFGSYWQYQMESGTVTSSNTSASTSILKEMRNDQITYMPLSNKKKEGYYAQSKVDTSLKGGIKHLTGQNARVVDNKLYSTITDPFTIDPKDPQKALDRFLKDRENVIAGTQYQYNANLSSDTQVVYTQMIDQRPVYSKDGQLIFYVNTSNQVTGYVQGHLVAKKQLREESELISQSRAVTLLYQYNEIPNNSKIEWANLGYTRLLSTDEGAVYVPTWVIGIKNKNSANIEVKRINAFSGVLIKKDGQTPVKKAKTTDKAAATDPNGTSAESAEDGTASTNSSNA</sequence>
<dbReference type="Pfam" id="PF09648">
    <property type="entry name" value="YycI"/>
    <property type="match status" value="1"/>
</dbReference>
<proteinExistence type="predicted"/>
<dbReference type="GeneID" id="57366810"/>
<dbReference type="EMBL" id="JAWJAV010000002">
    <property type="protein sequence ID" value="MDV2620927.1"/>
    <property type="molecule type" value="Genomic_DNA"/>
</dbReference>
<dbReference type="Proteomes" id="UP001280897">
    <property type="component" value="Unassembled WGS sequence"/>
</dbReference>
<reference evidence="4" key="2">
    <citation type="submission" date="2023-10" db="EMBL/GenBank/DDBJ databases">
        <authorList>
            <person name="Khurajog B."/>
        </authorList>
    </citation>
    <scope>NUCLEOTIDE SEQUENCE</scope>
    <source>
        <strain evidence="4">BF9</strain>
    </source>
</reference>
<dbReference type="GO" id="GO:0016020">
    <property type="term" value="C:membrane"/>
    <property type="evidence" value="ECO:0007669"/>
    <property type="project" value="InterPro"/>
</dbReference>
<feature type="region of interest" description="Disordered" evidence="1">
    <location>
        <begin position="268"/>
        <end position="304"/>
    </location>
</feature>
<feature type="compositionally biased region" description="Polar residues" evidence="1">
    <location>
        <begin position="284"/>
        <end position="304"/>
    </location>
</feature>
<dbReference type="Gene3D" id="2.40.128.690">
    <property type="entry name" value="YycH protein, domain 3-like"/>
    <property type="match status" value="1"/>
</dbReference>
<comment type="caution">
    <text evidence="4">The sequence shown here is derived from an EMBL/GenBank/DDBJ whole genome shotgun (WGS) entry which is preliminary data.</text>
</comment>
<keyword evidence="2" id="KW-0812">Transmembrane</keyword>
<gene>
    <name evidence="4" type="ORF">R0G89_04170</name>
</gene>
<protein>
    <submittedName>
        <fullName evidence="4">Two-component system regulatory protein YycI</fullName>
    </submittedName>
</protein>
<keyword evidence="2" id="KW-1133">Transmembrane helix</keyword>
<accession>A0AAW8YFA1</accession>
<evidence type="ECO:0000259" key="3">
    <source>
        <dbReference type="Pfam" id="PF09648"/>
    </source>
</evidence>
<feature type="domain" description="Regulatory protein YycH-like" evidence="3">
    <location>
        <begin position="38"/>
        <end position="257"/>
    </location>
</feature>
<dbReference type="RefSeq" id="WP_008841515.1">
    <property type="nucleotide sequence ID" value="NZ_CAKMBA010000003.1"/>
</dbReference>
<name>A0AAW8YFA1_PEDAC</name>
<evidence type="ECO:0000256" key="1">
    <source>
        <dbReference type="SAM" id="MobiDB-lite"/>
    </source>
</evidence>
<feature type="transmembrane region" description="Helical" evidence="2">
    <location>
        <begin position="7"/>
        <end position="28"/>
    </location>
</feature>